<keyword evidence="10" id="KW-1185">Reference proteome</keyword>
<dbReference type="GO" id="GO:0003735">
    <property type="term" value="F:structural constituent of ribosome"/>
    <property type="evidence" value="ECO:0007669"/>
    <property type="project" value="InterPro"/>
</dbReference>
<evidence type="ECO:0000256" key="1">
    <source>
        <dbReference type="ARBA" id="ARBA00004173"/>
    </source>
</evidence>
<keyword evidence="5" id="KW-0687">Ribonucleoprotein</keyword>
<protein>
    <recommendedName>
        <fullName evidence="6">Large ribosomal subunit protein uL4m</fullName>
    </recommendedName>
    <alternativeName>
        <fullName evidence="7">39S ribosomal protein L4, mitochondrial</fullName>
    </alternativeName>
</protein>
<dbReference type="EMBL" id="JAJJHW010001127">
    <property type="protein sequence ID" value="KAH8377278.1"/>
    <property type="molecule type" value="Genomic_DNA"/>
</dbReference>
<dbReference type="GO" id="GO:0005743">
    <property type="term" value="C:mitochondrial inner membrane"/>
    <property type="evidence" value="ECO:0007669"/>
    <property type="project" value="UniProtKB-ARBA"/>
</dbReference>
<comment type="subcellular location">
    <subcellularLocation>
        <location evidence="1">Mitochondrion</location>
    </subcellularLocation>
</comment>
<dbReference type="GO" id="GO:1990904">
    <property type="term" value="C:ribonucleoprotein complex"/>
    <property type="evidence" value="ECO:0007669"/>
    <property type="project" value="UniProtKB-KW"/>
</dbReference>
<comment type="caution">
    <text evidence="9">The sequence shown here is derived from an EMBL/GenBank/DDBJ whole genome shotgun (WGS) entry which is preliminary data.</text>
</comment>
<accession>A0AAD4K4G8</accession>
<evidence type="ECO:0000256" key="5">
    <source>
        <dbReference type="ARBA" id="ARBA00023274"/>
    </source>
</evidence>
<evidence type="ECO:0000256" key="7">
    <source>
        <dbReference type="ARBA" id="ARBA00082711"/>
    </source>
</evidence>
<dbReference type="GO" id="GO:0005840">
    <property type="term" value="C:ribosome"/>
    <property type="evidence" value="ECO:0007669"/>
    <property type="project" value="UniProtKB-KW"/>
</dbReference>
<dbReference type="Gene3D" id="3.40.1370.10">
    <property type="match status" value="1"/>
</dbReference>
<evidence type="ECO:0000256" key="2">
    <source>
        <dbReference type="ARBA" id="ARBA00010528"/>
    </source>
</evidence>
<reference evidence="9" key="1">
    <citation type="journal article" date="2021" name="Mol. Ecol. Resour.">
        <title>Phylogenomic analyses of the genus Drosophila reveals genomic signals of climate adaptation.</title>
        <authorList>
            <person name="Li F."/>
            <person name="Rane R.V."/>
            <person name="Luria V."/>
            <person name="Xiong Z."/>
            <person name="Chen J."/>
            <person name="Li Z."/>
            <person name="Catullo R.A."/>
            <person name="Griffin P.C."/>
            <person name="Schiffer M."/>
            <person name="Pearce S."/>
            <person name="Lee S.F."/>
            <person name="McElroy K."/>
            <person name="Stocker A."/>
            <person name="Shirriffs J."/>
            <person name="Cockerell F."/>
            <person name="Coppin C."/>
            <person name="Sgro C.M."/>
            <person name="Karger A."/>
            <person name="Cain J.W."/>
            <person name="Weber J.A."/>
            <person name="Santpere G."/>
            <person name="Kirschner M.W."/>
            <person name="Hoffmann A.A."/>
            <person name="Oakeshott J.G."/>
            <person name="Zhang G."/>
        </authorList>
    </citation>
    <scope>NUCLEOTIDE SEQUENCE</scope>
    <source>
        <strain evidence="9">BGI-SZ-2011g</strain>
    </source>
</reference>
<dbReference type="GO" id="GO:0006412">
    <property type="term" value="P:translation"/>
    <property type="evidence" value="ECO:0007669"/>
    <property type="project" value="InterPro"/>
</dbReference>
<organism evidence="9 10">
    <name type="scientific">Drosophila rubida</name>
    <dbReference type="NCBI Taxonomy" id="30044"/>
    <lineage>
        <taxon>Eukaryota</taxon>
        <taxon>Metazoa</taxon>
        <taxon>Ecdysozoa</taxon>
        <taxon>Arthropoda</taxon>
        <taxon>Hexapoda</taxon>
        <taxon>Insecta</taxon>
        <taxon>Pterygota</taxon>
        <taxon>Neoptera</taxon>
        <taxon>Endopterygota</taxon>
        <taxon>Diptera</taxon>
        <taxon>Brachycera</taxon>
        <taxon>Muscomorpha</taxon>
        <taxon>Ephydroidea</taxon>
        <taxon>Drosophilidae</taxon>
        <taxon>Drosophila</taxon>
    </lineage>
</organism>
<dbReference type="PANTHER" id="PTHR10746:SF6">
    <property type="entry name" value="LARGE RIBOSOMAL SUBUNIT PROTEIN UL4M"/>
    <property type="match status" value="1"/>
</dbReference>
<evidence type="ECO:0000256" key="6">
    <source>
        <dbReference type="ARBA" id="ARBA00040565"/>
    </source>
</evidence>
<evidence type="ECO:0000256" key="8">
    <source>
        <dbReference type="SAM" id="MobiDB-lite"/>
    </source>
</evidence>
<feature type="region of interest" description="Disordered" evidence="8">
    <location>
        <begin position="126"/>
        <end position="159"/>
    </location>
</feature>
<dbReference type="SUPFAM" id="SSF52166">
    <property type="entry name" value="Ribosomal protein L4"/>
    <property type="match status" value="1"/>
</dbReference>
<sequence>KMLNFLNKSRQLLYPGVRNLSNTLTAHQNNVSTESTATASDTIAATKPALILPQNYENYAPVNRNSARQAWIENVDAVKERKLGLIELHPDVFAAQPRVDIIQENLEWQRKYRYVSLAHAKTRAEVRGGGRKPWPQKGQGRARHGSIRSPLFKGGGISHGPRSPTTHFYMLPFYKRVLGLTSTLSVKLAQDDLHVIENVELPTRDAQFIKDLIKERNWGPSVLIIDKLDEFPENICYATDYLGYVNLMPAYGLNVYSMLKHDTLVLTVDAVKHLEQRLLYQLHRNDATSKGGKFKLDQV</sequence>
<dbReference type="AlphaFoldDB" id="A0AAD4K4G8"/>
<dbReference type="PANTHER" id="PTHR10746">
    <property type="entry name" value="50S RIBOSOMAL PROTEIN L4"/>
    <property type="match status" value="1"/>
</dbReference>
<dbReference type="Pfam" id="PF00573">
    <property type="entry name" value="Ribosomal_L4"/>
    <property type="match status" value="1"/>
</dbReference>
<proteinExistence type="inferred from homology"/>
<dbReference type="NCBIfam" id="TIGR03953">
    <property type="entry name" value="rplD_bact"/>
    <property type="match status" value="1"/>
</dbReference>
<feature type="non-terminal residue" evidence="9">
    <location>
        <position position="299"/>
    </location>
</feature>
<dbReference type="InterPro" id="IPR013005">
    <property type="entry name" value="Ribosomal_uL4-like"/>
</dbReference>
<gene>
    <name evidence="9" type="ORF">KR093_004638</name>
</gene>
<dbReference type="InterPro" id="IPR023574">
    <property type="entry name" value="Ribosomal_uL4_dom_sf"/>
</dbReference>
<evidence type="ECO:0000313" key="10">
    <source>
        <dbReference type="Proteomes" id="UP001200034"/>
    </source>
</evidence>
<dbReference type="InterPro" id="IPR002136">
    <property type="entry name" value="Ribosomal_uL4"/>
</dbReference>
<keyword evidence="3" id="KW-0689">Ribosomal protein</keyword>
<evidence type="ECO:0000256" key="4">
    <source>
        <dbReference type="ARBA" id="ARBA00023128"/>
    </source>
</evidence>
<comment type="similarity">
    <text evidence="2">Belongs to the universal ribosomal protein uL4 family.</text>
</comment>
<dbReference type="FunFam" id="3.40.1370.10:FF:000005">
    <property type="entry name" value="39S ribosomal protein L4, mitochondrial"/>
    <property type="match status" value="1"/>
</dbReference>
<name>A0AAD4K4G8_9MUSC</name>
<evidence type="ECO:0000256" key="3">
    <source>
        <dbReference type="ARBA" id="ARBA00022980"/>
    </source>
</evidence>
<evidence type="ECO:0000313" key="9">
    <source>
        <dbReference type="EMBL" id="KAH8377278.1"/>
    </source>
</evidence>
<dbReference type="Proteomes" id="UP001200034">
    <property type="component" value="Unassembled WGS sequence"/>
</dbReference>
<keyword evidence="4" id="KW-0496">Mitochondrion</keyword>